<comment type="caution">
    <text evidence="2">The sequence shown here is derived from an EMBL/GenBank/DDBJ whole genome shotgun (WGS) entry which is preliminary data.</text>
</comment>
<keyword evidence="3" id="KW-1185">Reference proteome</keyword>
<evidence type="ECO:0000313" key="2">
    <source>
        <dbReference type="EMBL" id="GMR59290.1"/>
    </source>
</evidence>
<sequence>PPPPPTTPTHPPPPPPEHFVSPNAPPPPPSNPSLSTTVVLSLSRCAGASRTFLTSEIQCEIERYTTVSRNLPCPNFHLRKTIRHM</sequence>
<organism evidence="2 3">
    <name type="scientific">Pristionchus mayeri</name>
    <dbReference type="NCBI Taxonomy" id="1317129"/>
    <lineage>
        <taxon>Eukaryota</taxon>
        <taxon>Metazoa</taxon>
        <taxon>Ecdysozoa</taxon>
        <taxon>Nematoda</taxon>
        <taxon>Chromadorea</taxon>
        <taxon>Rhabditida</taxon>
        <taxon>Rhabditina</taxon>
        <taxon>Diplogasteromorpha</taxon>
        <taxon>Diplogasteroidea</taxon>
        <taxon>Neodiplogasteridae</taxon>
        <taxon>Pristionchus</taxon>
    </lineage>
</organism>
<name>A0AAN5DBT9_9BILA</name>
<accession>A0AAN5DBT9</accession>
<proteinExistence type="predicted"/>
<dbReference type="Proteomes" id="UP001328107">
    <property type="component" value="Unassembled WGS sequence"/>
</dbReference>
<dbReference type="AlphaFoldDB" id="A0AAN5DBT9"/>
<feature type="non-terminal residue" evidence="2">
    <location>
        <position position="1"/>
    </location>
</feature>
<protein>
    <submittedName>
        <fullName evidence="2">Uncharacterized protein</fullName>
    </submittedName>
</protein>
<feature type="region of interest" description="Disordered" evidence="1">
    <location>
        <begin position="1"/>
        <end position="36"/>
    </location>
</feature>
<evidence type="ECO:0000313" key="3">
    <source>
        <dbReference type="Proteomes" id="UP001328107"/>
    </source>
</evidence>
<gene>
    <name evidence="2" type="ORF">PMAYCL1PPCAC_29485</name>
</gene>
<reference evidence="3" key="1">
    <citation type="submission" date="2022-10" db="EMBL/GenBank/DDBJ databases">
        <title>Genome assembly of Pristionchus species.</title>
        <authorList>
            <person name="Yoshida K."/>
            <person name="Sommer R.J."/>
        </authorList>
    </citation>
    <scope>NUCLEOTIDE SEQUENCE [LARGE SCALE GENOMIC DNA]</scope>
    <source>
        <strain evidence="3">RS5460</strain>
    </source>
</reference>
<dbReference type="EMBL" id="BTRK01000006">
    <property type="protein sequence ID" value="GMR59290.1"/>
    <property type="molecule type" value="Genomic_DNA"/>
</dbReference>
<evidence type="ECO:0000256" key="1">
    <source>
        <dbReference type="SAM" id="MobiDB-lite"/>
    </source>
</evidence>
<feature type="non-terminal residue" evidence="2">
    <location>
        <position position="85"/>
    </location>
</feature>
<feature type="compositionally biased region" description="Pro residues" evidence="1">
    <location>
        <begin position="1"/>
        <end position="31"/>
    </location>
</feature>